<dbReference type="EMBL" id="FNZQ01000003">
    <property type="protein sequence ID" value="SEL12530.1"/>
    <property type="molecule type" value="Genomic_DNA"/>
</dbReference>
<dbReference type="PRINTS" id="PR00344">
    <property type="entry name" value="BCTRLSENSOR"/>
</dbReference>
<evidence type="ECO:0000256" key="8">
    <source>
        <dbReference type="ARBA" id="ARBA00022692"/>
    </source>
</evidence>
<evidence type="ECO:0000256" key="10">
    <source>
        <dbReference type="ARBA" id="ARBA00022777"/>
    </source>
</evidence>
<evidence type="ECO:0000256" key="18">
    <source>
        <dbReference type="SAM" id="Phobius"/>
    </source>
</evidence>
<dbReference type="FunFam" id="1.10.287.130:FF:000049">
    <property type="entry name" value="C4-dicarboxylate transport sensor protein DctB"/>
    <property type="match status" value="1"/>
</dbReference>
<dbReference type="InterPro" id="IPR036890">
    <property type="entry name" value="HATPase_C_sf"/>
</dbReference>
<dbReference type="SUPFAM" id="SSF103190">
    <property type="entry name" value="Sensory domain-like"/>
    <property type="match status" value="1"/>
</dbReference>
<dbReference type="GO" id="GO:0000155">
    <property type="term" value="F:phosphorelay sensor kinase activity"/>
    <property type="evidence" value="ECO:0007669"/>
    <property type="project" value="InterPro"/>
</dbReference>
<evidence type="ECO:0000256" key="3">
    <source>
        <dbReference type="ARBA" id="ARBA00012438"/>
    </source>
</evidence>
<evidence type="ECO:0000256" key="5">
    <source>
        <dbReference type="ARBA" id="ARBA00022519"/>
    </source>
</evidence>
<keyword evidence="9" id="KW-0547">Nucleotide-binding</keyword>
<keyword evidence="17" id="KW-0175">Coiled coil</keyword>
<evidence type="ECO:0000256" key="16">
    <source>
        <dbReference type="ARBA" id="ARBA00073143"/>
    </source>
</evidence>
<dbReference type="EC" id="2.7.13.3" evidence="3"/>
<feature type="transmembrane region" description="Helical" evidence="18">
    <location>
        <begin position="35"/>
        <end position="59"/>
    </location>
</feature>
<dbReference type="SMART" id="SM00388">
    <property type="entry name" value="HisKA"/>
    <property type="match status" value="1"/>
</dbReference>
<organism evidence="20 21">
    <name type="scientific">Jannaschia helgolandensis</name>
    <dbReference type="NCBI Taxonomy" id="188906"/>
    <lineage>
        <taxon>Bacteria</taxon>
        <taxon>Pseudomonadati</taxon>
        <taxon>Pseudomonadota</taxon>
        <taxon>Alphaproteobacteria</taxon>
        <taxon>Rhodobacterales</taxon>
        <taxon>Roseobacteraceae</taxon>
        <taxon>Jannaschia</taxon>
    </lineage>
</organism>
<keyword evidence="6" id="KW-0597">Phosphoprotein</keyword>
<dbReference type="GO" id="GO:0005886">
    <property type="term" value="C:plasma membrane"/>
    <property type="evidence" value="ECO:0007669"/>
    <property type="project" value="UniProtKB-SubCell"/>
</dbReference>
<dbReference type="PANTHER" id="PTHR43065">
    <property type="entry name" value="SENSOR HISTIDINE KINASE"/>
    <property type="match status" value="1"/>
</dbReference>
<comment type="function">
    <text evidence="15">Member of the two-component regulatory system DctB/DctD involved in the transport of C4-dicarboxylates. DctB functions as a membrane-associated protein kinase that phosphorylates DctD in response to environmental signals.</text>
</comment>
<evidence type="ECO:0000256" key="17">
    <source>
        <dbReference type="SAM" id="Coils"/>
    </source>
</evidence>
<keyword evidence="14 18" id="KW-0472">Membrane</keyword>
<dbReference type="Gene3D" id="3.30.450.20">
    <property type="entry name" value="PAS domain"/>
    <property type="match status" value="2"/>
</dbReference>
<name>A0A1H7MMI6_9RHOB</name>
<gene>
    <name evidence="20" type="ORF">SAMN04488526_1998</name>
</gene>
<sequence length="603" mass="66237">MFWRHRSGGSVDPETVPAASLAGGASDRVKLRLPWAVRVLIVLMIVAAIAAIWVVNILLTERLVETTRQRAELRQSLYGGAILSELQRNSVVPLLLSRDPTLIAALNAKDFSTSSQRLISYVDEIGAASIRLLDMDGRTVAATDREQLGSNYANSPFFTEAIDTTDTVFTIFPNEAGAYEASFSRVVQDGVRQLGVLQVQVNLSQFESRWRGTTAAVAVTDAGGTVILSTEPRWRGKPLSEAILRTSVPSALDRALATTGAFGTDLDGRYFSGNALIQLETRVPFRGWRLVSFTTYESVRERVNGVLALIITGFALLLALGFYILNRRSTLRSMLFQRESVQLRRLNDRLSREVAERKRVQEELKETEQSLAQSSKLAALGEMSAAVSHELNQPLAAMKTYLAGARLLLQRRRADEALSSFQRIDDLIDRMGAITRQLKSYARKGGDAFEEVDMRHALSSALTLMEPQLRQEQVQLSQIIPETPVLVIADRLRLEQVIINLVRNALDAMKGSENRELDILLTQGEEVVLAVRDTGSGINAPEKLFEPFYTTKKPGEGVGLGLAISSGIVNDLGGRLTARNADKGGAVFEVRLPTVDIAMDAAE</sequence>
<keyword evidence="8 18" id="KW-0812">Transmembrane</keyword>
<dbReference type="Pfam" id="PF02518">
    <property type="entry name" value="HATPase_c"/>
    <property type="match status" value="1"/>
</dbReference>
<dbReference type="AlphaFoldDB" id="A0A1H7MMI6"/>
<dbReference type="SMART" id="SM00387">
    <property type="entry name" value="HATPase_c"/>
    <property type="match status" value="1"/>
</dbReference>
<dbReference type="SUPFAM" id="SSF47384">
    <property type="entry name" value="Homodimeric domain of signal transducing histidine kinase"/>
    <property type="match status" value="1"/>
</dbReference>
<dbReference type="InterPro" id="IPR017055">
    <property type="entry name" value="Sig_transdc_His_kinase_DctB"/>
</dbReference>
<dbReference type="Gene3D" id="1.10.287.130">
    <property type="match status" value="1"/>
</dbReference>
<dbReference type="Gene3D" id="3.30.565.10">
    <property type="entry name" value="Histidine kinase-like ATPase, C-terminal domain"/>
    <property type="match status" value="1"/>
</dbReference>
<protein>
    <recommendedName>
        <fullName evidence="16">C4-dicarboxylate transport sensor protein DctB</fullName>
        <ecNumber evidence="3">2.7.13.3</ecNumber>
    </recommendedName>
</protein>
<feature type="coiled-coil region" evidence="17">
    <location>
        <begin position="343"/>
        <end position="377"/>
    </location>
</feature>
<evidence type="ECO:0000256" key="6">
    <source>
        <dbReference type="ARBA" id="ARBA00022553"/>
    </source>
</evidence>
<keyword evidence="10 20" id="KW-0418">Kinase</keyword>
<evidence type="ECO:0000256" key="7">
    <source>
        <dbReference type="ARBA" id="ARBA00022679"/>
    </source>
</evidence>
<dbReference type="InterPro" id="IPR003661">
    <property type="entry name" value="HisK_dim/P_dom"/>
</dbReference>
<keyword evidence="4" id="KW-1003">Cell membrane</keyword>
<evidence type="ECO:0000259" key="19">
    <source>
        <dbReference type="PROSITE" id="PS50109"/>
    </source>
</evidence>
<evidence type="ECO:0000256" key="2">
    <source>
        <dbReference type="ARBA" id="ARBA00004429"/>
    </source>
</evidence>
<evidence type="ECO:0000256" key="15">
    <source>
        <dbReference type="ARBA" id="ARBA00059004"/>
    </source>
</evidence>
<evidence type="ECO:0000256" key="9">
    <source>
        <dbReference type="ARBA" id="ARBA00022741"/>
    </source>
</evidence>
<keyword evidence="12 18" id="KW-1133">Transmembrane helix</keyword>
<dbReference type="InterPro" id="IPR029151">
    <property type="entry name" value="Sensor-like_sf"/>
</dbReference>
<dbReference type="InterPro" id="IPR005467">
    <property type="entry name" value="His_kinase_dom"/>
</dbReference>
<accession>A0A1H7MMI6</accession>
<evidence type="ECO:0000313" key="20">
    <source>
        <dbReference type="EMBL" id="SEL12530.1"/>
    </source>
</evidence>
<dbReference type="PIRSF" id="PIRSF036431">
    <property type="entry name" value="STHK_DctB"/>
    <property type="match status" value="1"/>
</dbReference>
<dbReference type="CDD" id="cd00082">
    <property type="entry name" value="HisKA"/>
    <property type="match status" value="1"/>
</dbReference>
<keyword evidence="5" id="KW-0997">Cell inner membrane</keyword>
<dbReference type="OrthoDB" id="7568856at2"/>
<reference evidence="20 21" key="1">
    <citation type="submission" date="2016-10" db="EMBL/GenBank/DDBJ databases">
        <authorList>
            <person name="de Groot N.N."/>
        </authorList>
    </citation>
    <scope>NUCLEOTIDE SEQUENCE [LARGE SCALE GENOMIC DNA]</scope>
    <source>
        <strain evidence="20 21">DSM 14858</strain>
    </source>
</reference>
<dbReference type="PANTHER" id="PTHR43065:SF46">
    <property type="entry name" value="C4-DICARBOXYLATE TRANSPORT SENSOR PROTEIN DCTB"/>
    <property type="match status" value="1"/>
</dbReference>
<keyword evidence="21" id="KW-1185">Reference proteome</keyword>
<feature type="transmembrane region" description="Helical" evidence="18">
    <location>
        <begin position="305"/>
        <end position="325"/>
    </location>
</feature>
<evidence type="ECO:0000256" key="13">
    <source>
        <dbReference type="ARBA" id="ARBA00023012"/>
    </source>
</evidence>
<comment type="catalytic activity">
    <reaction evidence="1">
        <text>ATP + protein L-histidine = ADP + protein N-phospho-L-histidine.</text>
        <dbReference type="EC" id="2.7.13.3"/>
    </reaction>
</comment>
<evidence type="ECO:0000256" key="14">
    <source>
        <dbReference type="ARBA" id="ARBA00023136"/>
    </source>
</evidence>
<dbReference type="PROSITE" id="PS50109">
    <property type="entry name" value="HIS_KIN"/>
    <property type="match status" value="1"/>
</dbReference>
<evidence type="ECO:0000256" key="11">
    <source>
        <dbReference type="ARBA" id="ARBA00022840"/>
    </source>
</evidence>
<evidence type="ECO:0000256" key="12">
    <source>
        <dbReference type="ARBA" id="ARBA00022989"/>
    </source>
</evidence>
<dbReference type="InterPro" id="IPR003594">
    <property type="entry name" value="HATPase_dom"/>
</dbReference>
<dbReference type="InterPro" id="IPR004358">
    <property type="entry name" value="Sig_transdc_His_kin-like_C"/>
</dbReference>
<evidence type="ECO:0000256" key="4">
    <source>
        <dbReference type="ARBA" id="ARBA00022475"/>
    </source>
</evidence>
<dbReference type="Pfam" id="PF00512">
    <property type="entry name" value="HisKA"/>
    <property type="match status" value="1"/>
</dbReference>
<keyword evidence="13" id="KW-0902">Two-component regulatory system</keyword>
<dbReference type="SUPFAM" id="SSF55874">
    <property type="entry name" value="ATPase domain of HSP90 chaperone/DNA topoisomerase II/histidine kinase"/>
    <property type="match status" value="1"/>
</dbReference>
<keyword evidence="7" id="KW-0808">Transferase</keyword>
<feature type="domain" description="Histidine kinase" evidence="19">
    <location>
        <begin position="386"/>
        <end position="596"/>
    </location>
</feature>
<keyword evidence="11" id="KW-0067">ATP-binding</keyword>
<dbReference type="Proteomes" id="UP000199283">
    <property type="component" value="Unassembled WGS sequence"/>
</dbReference>
<comment type="subcellular location">
    <subcellularLocation>
        <location evidence="2">Cell inner membrane</location>
        <topology evidence="2">Multi-pass membrane protein</topology>
    </subcellularLocation>
</comment>
<dbReference type="RefSeq" id="WP_092762335.1">
    <property type="nucleotide sequence ID" value="NZ_FNZQ01000003.1"/>
</dbReference>
<dbReference type="GO" id="GO:0005524">
    <property type="term" value="F:ATP binding"/>
    <property type="evidence" value="ECO:0007669"/>
    <property type="project" value="UniProtKB-KW"/>
</dbReference>
<proteinExistence type="predicted"/>
<dbReference type="STRING" id="188906.SAMN04488526_1998"/>
<evidence type="ECO:0000256" key="1">
    <source>
        <dbReference type="ARBA" id="ARBA00000085"/>
    </source>
</evidence>
<dbReference type="InterPro" id="IPR036097">
    <property type="entry name" value="HisK_dim/P_sf"/>
</dbReference>
<evidence type="ECO:0000313" key="21">
    <source>
        <dbReference type="Proteomes" id="UP000199283"/>
    </source>
</evidence>